<organism evidence="3 4">
    <name type="scientific">Limosilactobacillus fermentum</name>
    <name type="common">Lactobacillus fermentum</name>
    <dbReference type="NCBI Taxonomy" id="1613"/>
    <lineage>
        <taxon>Bacteria</taxon>
        <taxon>Bacillati</taxon>
        <taxon>Bacillota</taxon>
        <taxon>Bacilli</taxon>
        <taxon>Lactobacillales</taxon>
        <taxon>Lactobacillaceae</taxon>
        <taxon>Limosilactobacillus</taxon>
    </lineage>
</organism>
<dbReference type="InterPro" id="IPR013094">
    <property type="entry name" value="AB_hydrolase_3"/>
</dbReference>
<accession>A0A1D7ZW49</accession>
<dbReference type="PANTHER" id="PTHR48081:SF8">
    <property type="entry name" value="ALPHA_BETA HYDROLASE FOLD-3 DOMAIN-CONTAINING PROTEIN-RELATED"/>
    <property type="match status" value="1"/>
</dbReference>
<dbReference type="PANTHER" id="PTHR48081">
    <property type="entry name" value="AB HYDROLASE SUPERFAMILY PROTEIN C4A8.06C"/>
    <property type="match status" value="1"/>
</dbReference>
<evidence type="ECO:0000313" key="4">
    <source>
        <dbReference type="Proteomes" id="UP000094714"/>
    </source>
</evidence>
<reference evidence="3 4" key="1">
    <citation type="submission" date="2016-09" db="EMBL/GenBank/DDBJ databases">
        <title>Genome Sequence of the Lactobacillus fermentum strain NCC2970 (CNCM I-5068).</title>
        <authorList>
            <person name="Barretto C."/>
            <person name="Ngom-Bru C."/>
            <person name="Genevaz A."/>
            <person name="Fournier C."/>
            <person name="Moine D."/>
            <person name="Kassam M."/>
            <person name="Iltis A."/>
            <person name="Sagory-Zalkind P."/>
            <person name="Faucherand G."/>
            <person name="Descombes P."/>
            <person name="Duboux S."/>
        </authorList>
    </citation>
    <scope>NUCLEOTIDE SEQUENCE [LARGE SCALE GENOMIC DNA]</scope>
    <source>
        <strain evidence="3 4">NCC2970</strain>
    </source>
</reference>
<keyword evidence="1" id="KW-0378">Hydrolase</keyword>
<name>A0A1D7ZW49_LIMFE</name>
<dbReference type="InterPro" id="IPR029058">
    <property type="entry name" value="AB_hydrolase_fold"/>
</dbReference>
<dbReference type="GO" id="GO:0016787">
    <property type="term" value="F:hydrolase activity"/>
    <property type="evidence" value="ECO:0007669"/>
    <property type="project" value="UniProtKB-KW"/>
</dbReference>
<evidence type="ECO:0000259" key="2">
    <source>
        <dbReference type="Pfam" id="PF07859"/>
    </source>
</evidence>
<evidence type="ECO:0000313" key="3">
    <source>
        <dbReference type="EMBL" id="AOR74058.1"/>
    </source>
</evidence>
<dbReference type="Gene3D" id="3.40.50.1820">
    <property type="entry name" value="alpha/beta hydrolase"/>
    <property type="match status" value="1"/>
</dbReference>
<evidence type="ECO:0000256" key="1">
    <source>
        <dbReference type="ARBA" id="ARBA00022801"/>
    </source>
</evidence>
<gene>
    <name evidence="3" type="ORF">LACFE_CDS0591</name>
</gene>
<proteinExistence type="predicted"/>
<feature type="domain" description="Alpha/beta hydrolase fold-3" evidence="2">
    <location>
        <begin position="111"/>
        <end position="326"/>
    </location>
</feature>
<dbReference type="Pfam" id="PF07859">
    <property type="entry name" value="Abhydrolase_3"/>
    <property type="match status" value="1"/>
</dbReference>
<dbReference type="Proteomes" id="UP000094714">
    <property type="component" value="Chromosome"/>
</dbReference>
<sequence length="348" mass="38329">MTMGYQEALNSLQTSDVRNGVTVKLVPGRTEDGWLSDETRAEFQAVFGNGNPFAGGANQPEPTIQDLRDRMGSPNHSVAKHQLLIENVVIDGVLTRSYRPATAQGQPLPTLLFFHGGAYYGGSIETVDNVCRAFADFGNLQVFNVDYPLPPEHPFPAAPLAIYKVLYYLHEHASGFNILPDTFYVSGDSAGGGLSMTTTYLDQVVFQTKLVKKVILYYPDVPGVTVEDPTAGIEFKEFKEALTGFFKAFTSDSLAHSTYYGKVGFDDNPVIAVINAPQLAEFPPVEVIVGEFDPLRKSNEVLVEKLNEQGVTNKYVRYNGMTHAFLDHLGDYPQAEDAIKEAIKFINE</sequence>
<dbReference type="EMBL" id="CP017151">
    <property type="protein sequence ID" value="AOR74058.1"/>
    <property type="molecule type" value="Genomic_DNA"/>
</dbReference>
<dbReference type="SUPFAM" id="SSF53474">
    <property type="entry name" value="alpha/beta-Hydrolases"/>
    <property type="match status" value="1"/>
</dbReference>
<protein>
    <recommendedName>
        <fullName evidence="2">Alpha/beta hydrolase fold-3 domain-containing protein</fullName>
    </recommendedName>
</protein>
<dbReference type="AlphaFoldDB" id="A0A1D7ZW49"/>
<dbReference type="InterPro" id="IPR050300">
    <property type="entry name" value="GDXG_lipolytic_enzyme"/>
</dbReference>